<evidence type="ECO:0000313" key="4">
    <source>
        <dbReference type="EMBL" id="PYE76131.1"/>
    </source>
</evidence>
<reference evidence="4 5" key="1">
    <citation type="submission" date="2018-06" db="EMBL/GenBank/DDBJ databases">
        <title>Genomic Encyclopedia of Type Strains, Phase III (KMG-III): the genomes of soil and plant-associated and newly described type strains.</title>
        <authorList>
            <person name="Whitman W."/>
        </authorList>
    </citation>
    <scope>NUCLEOTIDE SEQUENCE [LARGE SCALE GENOMIC DNA]</scope>
    <source>
        <strain evidence="4 5">CECT 7646</strain>
    </source>
</reference>
<evidence type="ECO:0000256" key="2">
    <source>
        <dbReference type="PIRSR" id="PIRSR006386-1"/>
    </source>
</evidence>
<feature type="domain" description="DSBA-like thioredoxin" evidence="3">
    <location>
        <begin position="4"/>
        <end position="186"/>
    </location>
</feature>
<dbReference type="GO" id="GO:0006749">
    <property type="term" value="P:glutathione metabolic process"/>
    <property type="evidence" value="ECO:0007669"/>
    <property type="project" value="TreeGrafter"/>
</dbReference>
<dbReference type="AlphaFoldDB" id="A0A318SK52"/>
<dbReference type="InterPro" id="IPR014440">
    <property type="entry name" value="HCCAis_GSTk"/>
</dbReference>
<proteinExistence type="inferred from homology"/>
<keyword evidence="1 4" id="KW-0413">Isomerase</keyword>
<dbReference type="InterPro" id="IPR036249">
    <property type="entry name" value="Thioredoxin-like_sf"/>
</dbReference>
<evidence type="ECO:0000259" key="3">
    <source>
        <dbReference type="Pfam" id="PF01323"/>
    </source>
</evidence>
<dbReference type="InterPro" id="IPR051924">
    <property type="entry name" value="GST_Kappa/NadH"/>
</dbReference>
<feature type="active site" description="Nucleophile" evidence="2">
    <location>
        <position position="12"/>
    </location>
</feature>
<dbReference type="Proteomes" id="UP000247540">
    <property type="component" value="Unassembled WGS sequence"/>
</dbReference>
<comment type="catalytic activity">
    <reaction evidence="1">
        <text>2-hydroxychromene-2-carboxylate = (3E)-4-(2-hydroxyphenyl)-2-oxobut-3-enoate</text>
        <dbReference type="Rhea" id="RHEA:27401"/>
        <dbReference type="ChEBI" id="CHEBI:59350"/>
        <dbReference type="ChEBI" id="CHEBI:59353"/>
        <dbReference type="EC" id="5.99.1.4"/>
    </reaction>
</comment>
<gene>
    <name evidence="4" type="ORF">DFQ15_11692</name>
</gene>
<comment type="caution">
    <text evidence="4">The sequence shown here is derived from an EMBL/GenBank/DDBJ whole genome shotgun (WGS) entry which is preliminary data.</text>
</comment>
<accession>A0A318SK52</accession>
<dbReference type="GO" id="GO:0018845">
    <property type="term" value="F:2-hydroxychromene-2-carboxylate isomerase activity"/>
    <property type="evidence" value="ECO:0007669"/>
    <property type="project" value="UniProtKB-UniRule"/>
</dbReference>
<evidence type="ECO:0000256" key="1">
    <source>
        <dbReference type="PIRNR" id="PIRNR006386"/>
    </source>
</evidence>
<organism evidence="4 5">
    <name type="scientific">Xylophilus ampelinus</name>
    <dbReference type="NCBI Taxonomy" id="54067"/>
    <lineage>
        <taxon>Bacteria</taxon>
        <taxon>Pseudomonadati</taxon>
        <taxon>Pseudomonadota</taxon>
        <taxon>Betaproteobacteria</taxon>
        <taxon>Burkholderiales</taxon>
        <taxon>Xylophilus</taxon>
    </lineage>
</organism>
<dbReference type="OrthoDB" id="8560325at2"/>
<sequence>MHAIVFHLDFVSPYAHLAFARLPQVLEGLSYAVEYRPVLLGALLQKHANPGPAGIEPKRHWTYRQAQWLGRAHGVDLQLPAAHPFGPLPLLRLALATSDDGSVNRFVAGRVLAHVWQGGADANDPGRLAALAAALPLRHDPAGPEVEALLRANTDAAVARGVFGVPTMAVGEQQFWGFESLPMLRACLDGDPWFSGPAWAAARDLPTGLKAG</sequence>
<dbReference type="EMBL" id="QJTC01000016">
    <property type="protein sequence ID" value="PYE76131.1"/>
    <property type="molecule type" value="Genomic_DNA"/>
</dbReference>
<dbReference type="PANTHER" id="PTHR42943">
    <property type="entry name" value="GLUTATHIONE S-TRANSFERASE KAPPA"/>
    <property type="match status" value="1"/>
</dbReference>
<dbReference type="PIRSF" id="PIRSF006386">
    <property type="entry name" value="HCCAis_GSTk"/>
    <property type="match status" value="1"/>
</dbReference>
<name>A0A318SK52_9BURK</name>
<evidence type="ECO:0000313" key="5">
    <source>
        <dbReference type="Proteomes" id="UP000247540"/>
    </source>
</evidence>
<dbReference type="Gene3D" id="3.40.30.10">
    <property type="entry name" value="Glutaredoxin"/>
    <property type="match status" value="1"/>
</dbReference>
<protein>
    <recommendedName>
        <fullName evidence="1">2-hydroxychromene-2-carboxylate isomerase</fullName>
        <ecNumber evidence="1">5.99.1.4</ecNumber>
    </recommendedName>
</protein>
<dbReference type="RefSeq" id="WP_110466122.1">
    <property type="nucleotide sequence ID" value="NZ_JAMOFZ010000016.1"/>
</dbReference>
<dbReference type="InterPro" id="IPR001853">
    <property type="entry name" value="DSBA-like_thioredoxin_dom"/>
</dbReference>
<dbReference type="PANTHER" id="PTHR42943:SF2">
    <property type="entry name" value="GLUTATHIONE S-TRANSFERASE KAPPA 1"/>
    <property type="match status" value="1"/>
</dbReference>
<dbReference type="EC" id="5.99.1.4" evidence="1"/>
<dbReference type="SUPFAM" id="SSF52833">
    <property type="entry name" value="Thioredoxin-like"/>
    <property type="match status" value="1"/>
</dbReference>
<comment type="similarity">
    <text evidence="1">Belongs to the GST superfamily. NadH family.</text>
</comment>
<dbReference type="GO" id="GO:0004602">
    <property type="term" value="F:glutathione peroxidase activity"/>
    <property type="evidence" value="ECO:0007669"/>
    <property type="project" value="TreeGrafter"/>
</dbReference>
<dbReference type="Pfam" id="PF01323">
    <property type="entry name" value="DSBA"/>
    <property type="match status" value="1"/>
</dbReference>
<keyword evidence="5" id="KW-1185">Reference proteome</keyword>
<dbReference type="GO" id="GO:0004364">
    <property type="term" value="F:glutathione transferase activity"/>
    <property type="evidence" value="ECO:0007669"/>
    <property type="project" value="TreeGrafter"/>
</dbReference>